<proteinExistence type="predicted"/>
<sequence length="241" mass="27362">MQIIGHRGARGEAPENTLGGFQYLHNLGIRAVEFDVRLSKQQELVIIHDDHFLRTTGVDLSLVHASDDDIQQLNLAHTMPDWHQPEALPRLAQVMQICHDFDHIEIEVKAVDTQDDADELVEFLETALEYDAHHVTITSFDVKIMTALQQRQLKNQSKFHRGFLVEFPFGTHAIETAVNFGCDRIGWKDILATQALIDLSHQAGLKTSVWTVNDVERAKALRDFGIHGLITDFPKLMLEQL</sequence>
<dbReference type="EMBL" id="JAKUML010000005">
    <property type="protein sequence ID" value="MCJ8146139.1"/>
    <property type="molecule type" value="Genomic_DNA"/>
</dbReference>
<dbReference type="PROSITE" id="PS51704">
    <property type="entry name" value="GP_PDE"/>
    <property type="match status" value="1"/>
</dbReference>
<evidence type="ECO:0000259" key="1">
    <source>
        <dbReference type="PROSITE" id="PS51704"/>
    </source>
</evidence>
<dbReference type="Pfam" id="PF03009">
    <property type="entry name" value="GDPD"/>
    <property type="match status" value="1"/>
</dbReference>
<evidence type="ECO:0000313" key="3">
    <source>
        <dbReference type="Proteomes" id="UP001139701"/>
    </source>
</evidence>
<protein>
    <submittedName>
        <fullName evidence="2">Glycerophosphodiester phosphodiesterase</fullName>
    </submittedName>
</protein>
<dbReference type="RefSeq" id="WP_241570834.1">
    <property type="nucleotide sequence ID" value="NZ_JAKUML010000005.1"/>
</dbReference>
<dbReference type="GO" id="GO:0008081">
    <property type="term" value="F:phosphoric diester hydrolase activity"/>
    <property type="evidence" value="ECO:0007669"/>
    <property type="project" value="InterPro"/>
</dbReference>
<organism evidence="2 3">
    <name type="scientific">Acinetobacter sedimenti</name>
    <dbReference type="NCBI Taxonomy" id="2919922"/>
    <lineage>
        <taxon>Bacteria</taxon>
        <taxon>Pseudomonadati</taxon>
        <taxon>Pseudomonadota</taxon>
        <taxon>Gammaproteobacteria</taxon>
        <taxon>Moraxellales</taxon>
        <taxon>Moraxellaceae</taxon>
        <taxon>Acinetobacter</taxon>
    </lineage>
</organism>
<dbReference type="GO" id="GO:0006629">
    <property type="term" value="P:lipid metabolic process"/>
    <property type="evidence" value="ECO:0007669"/>
    <property type="project" value="InterPro"/>
</dbReference>
<dbReference type="PANTHER" id="PTHR46211">
    <property type="entry name" value="GLYCEROPHOSPHORYL DIESTER PHOSPHODIESTERASE"/>
    <property type="match status" value="1"/>
</dbReference>
<reference evidence="2" key="1">
    <citation type="submission" date="2022-02" db="EMBL/GenBank/DDBJ databases">
        <title>Acinetobacter A3.8 sp. nov., isolated from Sediment (Zhairuo Island).</title>
        <authorList>
            <person name="Zheng K."/>
        </authorList>
    </citation>
    <scope>NUCLEOTIDE SEQUENCE</scope>
    <source>
        <strain evidence="2">A3.8</strain>
    </source>
</reference>
<evidence type="ECO:0000313" key="2">
    <source>
        <dbReference type="EMBL" id="MCJ8146139.1"/>
    </source>
</evidence>
<dbReference type="Gene3D" id="3.20.20.190">
    <property type="entry name" value="Phosphatidylinositol (PI) phosphodiesterase"/>
    <property type="match status" value="1"/>
</dbReference>
<keyword evidence="3" id="KW-1185">Reference proteome</keyword>
<name>A0A9X2B8I0_9GAMM</name>
<dbReference type="AlphaFoldDB" id="A0A9X2B8I0"/>
<comment type="caution">
    <text evidence="2">The sequence shown here is derived from an EMBL/GenBank/DDBJ whole genome shotgun (WGS) entry which is preliminary data.</text>
</comment>
<dbReference type="SUPFAM" id="SSF51695">
    <property type="entry name" value="PLC-like phosphodiesterases"/>
    <property type="match status" value="1"/>
</dbReference>
<accession>A0A9X2B8I0</accession>
<dbReference type="InterPro" id="IPR030395">
    <property type="entry name" value="GP_PDE_dom"/>
</dbReference>
<dbReference type="InterPro" id="IPR017946">
    <property type="entry name" value="PLC-like_Pdiesterase_TIM-brl"/>
</dbReference>
<dbReference type="CDD" id="cd08556">
    <property type="entry name" value="GDPD"/>
    <property type="match status" value="1"/>
</dbReference>
<gene>
    <name evidence="2" type="ORF">MKI79_04310</name>
</gene>
<dbReference type="Proteomes" id="UP001139701">
    <property type="component" value="Unassembled WGS sequence"/>
</dbReference>
<dbReference type="PANTHER" id="PTHR46211:SF1">
    <property type="entry name" value="GLYCEROPHOSPHODIESTER PHOSPHODIESTERASE, CYTOPLASMIC"/>
    <property type="match status" value="1"/>
</dbReference>
<feature type="domain" description="GP-PDE" evidence="1">
    <location>
        <begin position="1"/>
        <end position="241"/>
    </location>
</feature>